<dbReference type="PANTHER" id="PTHR13271:SF137">
    <property type="entry name" value="SET DOMAIN-CONTAINING PROTEIN"/>
    <property type="match status" value="1"/>
</dbReference>
<dbReference type="Pfam" id="PF00856">
    <property type="entry name" value="SET"/>
    <property type="match status" value="1"/>
</dbReference>
<gene>
    <name evidence="3" type="ORF">AJ78_02988</name>
</gene>
<feature type="region of interest" description="Disordered" evidence="1">
    <location>
        <begin position="1"/>
        <end position="25"/>
    </location>
</feature>
<evidence type="ECO:0000259" key="2">
    <source>
        <dbReference type="PROSITE" id="PS50280"/>
    </source>
</evidence>
<protein>
    <recommendedName>
        <fullName evidence="2">SET domain-containing protein</fullName>
    </recommendedName>
</protein>
<dbReference type="GO" id="GO:0016279">
    <property type="term" value="F:protein-lysine N-methyltransferase activity"/>
    <property type="evidence" value="ECO:0007669"/>
    <property type="project" value="TreeGrafter"/>
</dbReference>
<dbReference type="STRING" id="1447872.A0A1J9PLY5"/>
<feature type="domain" description="SET" evidence="2">
    <location>
        <begin position="42"/>
        <end position="284"/>
    </location>
</feature>
<dbReference type="Proteomes" id="UP000182235">
    <property type="component" value="Unassembled WGS sequence"/>
</dbReference>
<comment type="caution">
    <text evidence="3">The sequence shown here is derived from an EMBL/GenBank/DDBJ whole genome shotgun (WGS) entry which is preliminary data.</text>
</comment>
<dbReference type="OrthoDB" id="341421at2759"/>
<dbReference type="InterPro" id="IPR050600">
    <property type="entry name" value="SETD3_SETD6_MTase"/>
</dbReference>
<sequence>MLHRQSSETYSRSSDMIRSTSSAGPEHERFTEWAISQGIEINGVAPTRFPGQGVGIAAQRKIDAGEVIVRVPISAMLTTKSVPSKFREKLPDDIPVQGLFAAYLCCTEEFQQKYAPWSAVWPSRQDFEESLPILWPEQFKGGIPEGSDSGPLSSLLPPSVSGSWITIAKRPMKHAYKAEHQNLLPEQERRLEKAYQIVKKVFRDIDKDLYTYHWLVVDTRSFHHIPDGTLAPEDHNDAMALCPFGDYFNHIDEEGCEVSFDKHYYTFKTSKPYEKGDEIFISYGNHSGDVLLTDYGFVPAQNAWDDLFLDDIILKDLSSRNIEDLKIERYLGNYQITAKGPCFRTEVVACMKYMTPDDWNSFILGYQPASFDETKTNSIIATWIRVYINEAEVAISKLTALRRNRKYLGDHQFEITLMRWKQILELCKAALAAVD</sequence>
<dbReference type="InterPro" id="IPR046341">
    <property type="entry name" value="SET_dom_sf"/>
</dbReference>
<organism evidence="3 4">
    <name type="scientific">Emergomyces pasteurianus Ep9510</name>
    <dbReference type="NCBI Taxonomy" id="1447872"/>
    <lineage>
        <taxon>Eukaryota</taxon>
        <taxon>Fungi</taxon>
        <taxon>Dikarya</taxon>
        <taxon>Ascomycota</taxon>
        <taxon>Pezizomycotina</taxon>
        <taxon>Eurotiomycetes</taxon>
        <taxon>Eurotiomycetidae</taxon>
        <taxon>Onygenales</taxon>
        <taxon>Ajellomycetaceae</taxon>
        <taxon>Emergomyces</taxon>
    </lineage>
</organism>
<evidence type="ECO:0000313" key="3">
    <source>
        <dbReference type="EMBL" id="OJD16890.1"/>
    </source>
</evidence>
<evidence type="ECO:0000313" key="4">
    <source>
        <dbReference type="Proteomes" id="UP000182235"/>
    </source>
</evidence>
<name>A0A1J9PLY5_9EURO</name>
<dbReference type="SUPFAM" id="SSF82199">
    <property type="entry name" value="SET domain"/>
    <property type="match status" value="1"/>
</dbReference>
<dbReference type="Gene3D" id="3.90.1410.10">
    <property type="entry name" value="set domain protein methyltransferase, domain 1"/>
    <property type="match status" value="1"/>
</dbReference>
<dbReference type="PANTHER" id="PTHR13271">
    <property type="entry name" value="UNCHARACTERIZED PUTATIVE METHYLTRANSFERASE"/>
    <property type="match status" value="1"/>
</dbReference>
<dbReference type="InterPro" id="IPR001214">
    <property type="entry name" value="SET_dom"/>
</dbReference>
<proteinExistence type="predicted"/>
<keyword evidence="4" id="KW-1185">Reference proteome</keyword>
<reference evidence="3 4" key="1">
    <citation type="submission" date="2015-07" db="EMBL/GenBank/DDBJ databases">
        <title>Emmonsia species relationships and genome sequence.</title>
        <authorList>
            <consortium name="The Broad Institute Genomics Platform"/>
            <person name="Cuomo C.A."/>
            <person name="Munoz J.F."/>
            <person name="Imamovic A."/>
            <person name="Priest M.E."/>
            <person name="Young S."/>
            <person name="Clay O.K."/>
            <person name="McEwen J.G."/>
        </authorList>
    </citation>
    <scope>NUCLEOTIDE SEQUENCE [LARGE SCALE GENOMIC DNA]</scope>
    <source>
        <strain evidence="3 4">UAMH 9510</strain>
    </source>
</reference>
<dbReference type="PROSITE" id="PS50280">
    <property type="entry name" value="SET"/>
    <property type="match status" value="1"/>
</dbReference>
<dbReference type="AlphaFoldDB" id="A0A1J9PLY5"/>
<dbReference type="EMBL" id="LGRN01000088">
    <property type="protein sequence ID" value="OJD16890.1"/>
    <property type="molecule type" value="Genomic_DNA"/>
</dbReference>
<feature type="compositionally biased region" description="Low complexity" evidence="1">
    <location>
        <begin position="11"/>
        <end position="22"/>
    </location>
</feature>
<evidence type="ECO:0000256" key="1">
    <source>
        <dbReference type="SAM" id="MobiDB-lite"/>
    </source>
</evidence>
<accession>A0A1J9PLY5</accession>